<dbReference type="CDD" id="cd11386">
    <property type="entry name" value="MCP_signal"/>
    <property type="match status" value="1"/>
</dbReference>
<comment type="caution">
    <text evidence="9">The sequence shown here is derived from an EMBL/GenBank/DDBJ whole genome shotgun (WGS) entry which is preliminary data.</text>
</comment>
<sequence>MSFQNLRLASKLWLSTGLIVLGMVLVVGFTAVQSASNRAESTVALDQLNTRVKAAMRWAALSQTNSARTQALMLSADPALEAGLKEVYADTSAQISTIQKAIEAEDLSTQDRDQLKTIATNRKAVLEARATAMQQRTEGLPEAFAATIATVFQPAMAAYQESQRNFLTLQEQHFEATRVMFAERAQRMILISSALMALLVVCILAGAAWLIRSIRRPLLVANDLAAKIAQGDLSMAIDTARGDEFGDLMKSLAGMNTSLGTMVNQVRHSTDSIATASAEIAQGNNDLAQRTEQTSGNLQSTASNMDHLTQTVQVSADNARQATTLAANASKVAQRGGQVVQQVVSTMQDINVSSRKIADIIGVIDGIAFQTNILALNAAVEAARAGEQGRGFAVVASEVRSLAQRSAEAAKEIKTLITTSVDKVASGTQLVSDAGATMEDIVQSVRKVADVIGEITAASGEQSSQISGINQAIGGLDQMTQQNAALVEQSAAAAESLRDQADQLARAVAVFKTSHSLSAIPQNPTRDITPRPQALAYKRPTALARPQAKAALPGVSAAKKLAAPAKMPAKVPVSRAAAAPPTLTRPVSVKPAIALKPAPAKPAGDEWETF</sequence>
<feature type="compositionally biased region" description="Low complexity" evidence="5">
    <location>
        <begin position="590"/>
        <end position="602"/>
    </location>
</feature>
<evidence type="ECO:0000256" key="2">
    <source>
        <dbReference type="ARBA" id="ARBA00022481"/>
    </source>
</evidence>
<keyword evidence="6" id="KW-0472">Membrane</keyword>
<feature type="transmembrane region" description="Helical" evidence="6">
    <location>
        <begin position="12"/>
        <end position="32"/>
    </location>
</feature>
<keyword evidence="2" id="KW-0488">Methylation</keyword>
<evidence type="ECO:0000313" key="10">
    <source>
        <dbReference type="Proteomes" id="UP000185911"/>
    </source>
</evidence>
<evidence type="ECO:0000256" key="6">
    <source>
        <dbReference type="SAM" id="Phobius"/>
    </source>
</evidence>
<dbReference type="GO" id="GO:0006935">
    <property type="term" value="P:chemotaxis"/>
    <property type="evidence" value="ECO:0007669"/>
    <property type="project" value="TreeGrafter"/>
</dbReference>
<dbReference type="STRING" id="81479.RA876_08595"/>
<comment type="similarity">
    <text evidence="3">Belongs to the methyl-accepting chemotaxis (MCP) protein family.</text>
</comment>
<feature type="domain" description="HAMP" evidence="8">
    <location>
        <begin position="212"/>
        <end position="264"/>
    </location>
</feature>
<comment type="subcellular location">
    <subcellularLocation>
        <location evidence="1">Membrane</location>
    </subcellularLocation>
</comment>
<dbReference type="PROSITE" id="PS50885">
    <property type="entry name" value="HAMP"/>
    <property type="match status" value="1"/>
</dbReference>
<dbReference type="FunFam" id="1.10.287.950:FF:000001">
    <property type="entry name" value="Methyl-accepting chemotaxis sensory transducer"/>
    <property type="match status" value="1"/>
</dbReference>
<feature type="transmembrane region" description="Helical" evidence="6">
    <location>
        <begin position="188"/>
        <end position="211"/>
    </location>
</feature>
<proteinExistence type="inferred from homology"/>
<dbReference type="InterPro" id="IPR047347">
    <property type="entry name" value="YvaQ-like_sensor"/>
</dbReference>
<evidence type="ECO:0000259" key="8">
    <source>
        <dbReference type="PROSITE" id="PS50885"/>
    </source>
</evidence>
<evidence type="ECO:0000259" key="7">
    <source>
        <dbReference type="PROSITE" id="PS50111"/>
    </source>
</evidence>
<keyword evidence="10" id="KW-1185">Reference proteome</keyword>
<dbReference type="PANTHER" id="PTHR43531">
    <property type="entry name" value="PROTEIN ICFG"/>
    <property type="match status" value="1"/>
</dbReference>
<dbReference type="AlphaFoldDB" id="A0A1Q8YF49"/>
<keyword evidence="6" id="KW-0812">Transmembrane</keyword>
<evidence type="ECO:0000313" key="9">
    <source>
        <dbReference type="EMBL" id="OLP06678.1"/>
    </source>
</evidence>
<reference evidence="9 10" key="1">
    <citation type="submission" date="2017-01" db="EMBL/GenBank/DDBJ databases">
        <title>Genome sequence of Rhodoferax antarcticus ANT.BR, a psychrophilic purple nonsulfur bacterium from an Antarctic microbial mat.</title>
        <authorList>
            <person name="Baker J."/>
            <person name="Riester C."/>
            <person name="Skinner B."/>
            <person name="Newell A."/>
            <person name="Swingley W."/>
            <person name="Madigan M."/>
            <person name="Jung D."/>
            <person name="Asao M."/>
            <person name="Chen M."/>
            <person name="Loughlin P."/>
            <person name="Pan H."/>
            <person name="Lin S."/>
            <person name="Li N."/>
            <person name="Shaw J."/>
            <person name="Prado M."/>
            <person name="Sherman C."/>
            <person name="Li X."/>
            <person name="Tang J."/>
            <person name="Blankenship R."/>
            <person name="Zhao T."/>
            <person name="Touchman J."/>
            <person name="Sattley M."/>
        </authorList>
    </citation>
    <scope>NUCLEOTIDE SEQUENCE [LARGE SCALE GENOMIC DNA]</scope>
    <source>
        <strain evidence="9 10">ANT.BR</strain>
    </source>
</reference>
<accession>A0A1Q8YF49</accession>
<evidence type="ECO:0000256" key="5">
    <source>
        <dbReference type="SAM" id="MobiDB-lite"/>
    </source>
</evidence>
<dbReference type="Pfam" id="PF00672">
    <property type="entry name" value="HAMP"/>
    <property type="match status" value="1"/>
</dbReference>
<gene>
    <name evidence="9" type="ORF">BLL52_2916</name>
</gene>
<dbReference type="SUPFAM" id="SSF58104">
    <property type="entry name" value="Methyl-accepting chemotaxis protein (MCP) signaling domain"/>
    <property type="match status" value="1"/>
</dbReference>
<dbReference type="GO" id="GO:0005886">
    <property type="term" value="C:plasma membrane"/>
    <property type="evidence" value="ECO:0007669"/>
    <property type="project" value="TreeGrafter"/>
</dbReference>
<evidence type="ECO:0000256" key="4">
    <source>
        <dbReference type="PROSITE-ProRule" id="PRU00284"/>
    </source>
</evidence>
<dbReference type="Pfam" id="PF00015">
    <property type="entry name" value="MCPsignal"/>
    <property type="match status" value="1"/>
</dbReference>
<organism evidence="9 10">
    <name type="scientific">Rhodoferax antarcticus ANT.BR</name>
    <dbReference type="NCBI Taxonomy" id="1111071"/>
    <lineage>
        <taxon>Bacteria</taxon>
        <taxon>Pseudomonadati</taxon>
        <taxon>Pseudomonadota</taxon>
        <taxon>Betaproteobacteria</taxon>
        <taxon>Burkholderiales</taxon>
        <taxon>Comamonadaceae</taxon>
        <taxon>Rhodoferax</taxon>
    </lineage>
</organism>
<dbReference type="CDD" id="cd06225">
    <property type="entry name" value="HAMP"/>
    <property type="match status" value="1"/>
</dbReference>
<dbReference type="Proteomes" id="UP000185911">
    <property type="component" value="Unassembled WGS sequence"/>
</dbReference>
<dbReference type="Gene3D" id="1.10.287.950">
    <property type="entry name" value="Methyl-accepting chemotaxis protein"/>
    <property type="match status" value="1"/>
</dbReference>
<feature type="domain" description="Methyl-accepting transducer" evidence="7">
    <location>
        <begin position="269"/>
        <end position="498"/>
    </location>
</feature>
<keyword evidence="6" id="KW-1133">Transmembrane helix</keyword>
<name>A0A1Q8YF49_9BURK</name>
<dbReference type="InterPro" id="IPR004089">
    <property type="entry name" value="MCPsignal_dom"/>
</dbReference>
<feature type="compositionally biased region" description="Low complexity" evidence="5">
    <location>
        <begin position="564"/>
        <end position="581"/>
    </location>
</feature>
<dbReference type="PROSITE" id="PS50111">
    <property type="entry name" value="CHEMOTAXIS_TRANSDUC_2"/>
    <property type="match status" value="1"/>
</dbReference>
<dbReference type="CDD" id="cd19411">
    <property type="entry name" value="MCP2201-like_sensor"/>
    <property type="match status" value="1"/>
</dbReference>
<dbReference type="SMART" id="SM00283">
    <property type="entry name" value="MA"/>
    <property type="match status" value="1"/>
</dbReference>
<dbReference type="SMART" id="SM00304">
    <property type="entry name" value="HAMP"/>
    <property type="match status" value="1"/>
</dbReference>
<evidence type="ECO:0000256" key="3">
    <source>
        <dbReference type="ARBA" id="ARBA00029447"/>
    </source>
</evidence>
<dbReference type="RefSeq" id="WP_075587058.1">
    <property type="nucleotide sequence ID" value="NZ_MSYM01000013.1"/>
</dbReference>
<dbReference type="GO" id="GO:0007165">
    <property type="term" value="P:signal transduction"/>
    <property type="evidence" value="ECO:0007669"/>
    <property type="project" value="UniProtKB-KW"/>
</dbReference>
<feature type="region of interest" description="Disordered" evidence="5">
    <location>
        <begin position="564"/>
        <end position="610"/>
    </location>
</feature>
<keyword evidence="4" id="KW-0807">Transducer</keyword>
<dbReference type="PANTHER" id="PTHR43531:SF14">
    <property type="entry name" value="METHYL-ACCEPTING CHEMOTAXIS PROTEIN I-RELATED"/>
    <property type="match status" value="1"/>
</dbReference>
<dbReference type="InterPro" id="IPR003660">
    <property type="entry name" value="HAMP_dom"/>
</dbReference>
<evidence type="ECO:0000256" key="1">
    <source>
        <dbReference type="ARBA" id="ARBA00004370"/>
    </source>
</evidence>
<dbReference type="InterPro" id="IPR051310">
    <property type="entry name" value="MCP_chemotaxis"/>
</dbReference>
<dbReference type="EMBL" id="MSYM01000013">
    <property type="protein sequence ID" value="OLP06678.1"/>
    <property type="molecule type" value="Genomic_DNA"/>
</dbReference>
<protein>
    <submittedName>
        <fullName evidence="9">Methyl-accepting chemotaxis sensory transducer with HAMP domain</fullName>
    </submittedName>
</protein>
<dbReference type="GO" id="GO:0004888">
    <property type="term" value="F:transmembrane signaling receptor activity"/>
    <property type="evidence" value="ECO:0007669"/>
    <property type="project" value="TreeGrafter"/>
</dbReference>